<keyword evidence="3" id="KW-0378">Hydrolase</keyword>
<keyword evidence="1" id="KW-1133">Transmembrane helix</keyword>
<sequence length="181" mass="20249">MIFVPGIYIALITFPGIVVHEFAHQLFCRIFGVAVFDVKYFQMADPAGYVKHEPVRNPVHQLFICLGPFIINTLLGLAIAFPAAVPVFILGEGNFLDFVMLYFGFAIAMHAFPSITDARVLWETIWHGENTPMWLKVLTVPIVALIYLGAAGSMFWLNLLYGMGIAFGVPVLIIKWLAHYC</sequence>
<dbReference type="EMBL" id="CP140154">
    <property type="protein sequence ID" value="WQG87545.1"/>
    <property type="molecule type" value="Genomic_DNA"/>
</dbReference>
<evidence type="ECO:0000313" key="3">
    <source>
        <dbReference type="EMBL" id="WQG87545.1"/>
    </source>
</evidence>
<proteinExistence type="predicted"/>
<gene>
    <name evidence="2" type="ORF">SAMN05661012_01628</name>
    <name evidence="3" type="ORF">SR876_21705</name>
</gene>
<dbReference type="AlphaFoldDB" id="A0A1K1NYR6"/>
<reference evidence="3 5" key="2">
    <citation type="submission" date="2023-11" db="EMBL/GenBank/DDBJ databases">
        <title>MicrobeMod: A computational toolkit for identifying prokaryotic methylation and restriction-modification with nanopore sequencing.</title>
        <authorList>
            <person name="Crits-Christoph A."/>
            <person name="Kang S.C."/>
            <person name="Lee H."/>
            <person name="Ostrov N."/>
        </authorList>
    </citation>
    <scope>NUCLEOTIDE SEQUENCE [LARGE SCALE GENOMIC DNA]</scope>
    <source>
        <strain evidence="3 5">ATCC 23090</strain>
    </source>
</reference>
<keyword evidence="3" id="KW-0645">Protease</keyword>
<evidence type="ECO:0000313" key="5">
    <source>
        <dbReference type="Proteomes" id="UP001326715"/>
    </source>
</evidence>
<organism evidence="2 4">
    <name type="scientific">Chitinophaga sancti</name>
    <dbReference type="NCBI Taxonomy" id="1004"/>
    <lineage>
        <taxon>Bacteria</taxon>
        <taxon>Pseudomonadati</taxon>
        <taxon>Bacteroidota</taxon>
        <taxon>Chitinophagia</taxon>
        <taxon>Chitinophagales</taxon>
        <taxon>Chitinophagaceae</taxon>
        <taxon>Chitinophaga</taxon>
    </lineage>
</organism>
<reference evidence="2 4" key="1">
    <citation type="submission" date="2016-11" db="EMBL/GenBank/DDBJ databases">
        <authorList>
            <person name="Jaros S."/>
            <person name="Januszkiewicz K."/>
            <person name="Wedrychowicz H."/>
        </authorList>
    </citation>
    <scope>NUCLEOTIDE SEQUENCE [LARGE SCALE GENOMIC DNA]</scope>
    <source>
        <strain evidence="2 4">DSM 784</strain>
    </source>
</reference>
<dbReference type="Proteomes" id="UP001326715">
    <property type="component" value="Chromosome"/>
</dbReference>
<evidence type="ECO:0000313" key="2">
    <source>
        <dbReference type="EMBL" id="SFW40648.1"/>
    </source>
</evidence>
<keyword evidence="5" id="KW-1185">Reference proteome</keyword>
<keyword evidence="3" id="KW-0482">Metalloprotease</keyword>
<dbReference type="EMBL" id="FPIZ01000004">
    <property type="protein sequence ID" value="SFW40648.1"/>
    <property type="molecule type" value="Genomic_DNA"/>
</dbReference>
<dbReference type="STRING" id="1004.SAMN05661012_01628"/>
<evidence type="ECO:0000256" key="1">
    <source>
        <dbReference type="SAM" id="Phobius"/>
    </source>
</evidence>
<evidence type="ECO:0000313" key="4">
    <source>
        <dbReference type="Proteomes" id="UP000183788"/>
    </source>
</evidence>
<protein>
    <submittedName>
        <fullName evidence="3">Metalloprotease family protein</fullName>
    </submittedName>
    <submittedName>
        <fullName evidence="2">Putative zincin peptidase</fullName>
    </submittedName>
</protein>
<keyword evidence="1" id="KW-0812">Transmembrane</keyword>
<feature type="transmembrane region" description="Helical" evidence="1">
    <location>
        <begin position="95"/>
        <end position="112"/>
    </location>
</feature>
<name>A0A1K1NYR6_9BACT</name>
<feature type="transmembrane region" description="Helical" evidence="1">
    <location>
        <begin position="156"/>
        <end position="178"/>
    </location>
</feature>
<feature type="transmembrane region" description="Helical" evidence="1">
    <location>
        <begin position="62"/>
        <end position="89"/>
    </location>
</feature>
<dbReference type="GO" id="GO:0008237">
    <property type="term" value="F:metallopeptidase activity"/>
    <property type="evidence" value="ECO:0007669"/>
    <property type="project" value="UniProtKB-KW"/>
</dbReference>
<feature type="transmembrane region" description="Helical" evidence="1">
    <location>
        <begin position="133"/>
        <end position="150"/>
    </location>
</feature>
<feature type="transmembrane region" description="Helical" evidence="1">
    <location>
        <begin position="6"/>
        <end position="23"/>
    </location>
</feature>
<dbReference type="RefSeq" id="WP_072358737.1">
    <property type="nucleotide sequence ID" value="NZ_CBHWAX010000046.1"/>
</dbReference>
<keyword evidence="1" id="KW-0472">Membrane</keyword>
<dbReference type="Proteomes" id="UP000183788">
    <property type="component" value="Unassembled WGS sequence"/>
</dbReference>
<accession>A0A1K1NYR6</accession>